<dbReference type="Gene3D" id="1.20.1440.50">
    <property type="entry name" value="Ta0600-like"/>
    <property type="match status" value="1"/>
</dbReference>
<comment type="caution">
    <text evidence="2">The sequence shown here is derived from an EMBL/GenBank/DDBJ whole genome shotgun (WGS) entry which is preliminary data.</text>
</comment>
<dbReference type="InterPro" id="IPR023130">
    <property type="entry name" value="Ta0600-like_sf"/>
</dbReference>
<dbReference type="RefSeq" id="WP_024625044.1">
    <property type="nucleotide sequence ID" value="NZ_AYGX02000002.1"/>
</dbReference>
<dbReference type="EMBL" id="AYGX02000002">
    <property type="protein sequence ID" value="KRO29579.1"/>
    <property type="molecule type" value="Genomic_DNA"/>
</dbReference>
<organism evidence="2 3">
    <name type="scientific">Lactiplantibacillus fabifermentans DSM 21115</name>
    <dbReference type="NCBI Taxonomy" id="1413187"/>
    <lineage>
        <taxon>Bacteria</taxon>
        <taxon>Bacillati</taxon>
        <taxon>Bacillota</taxon>
        <taxon>Bacilli</taxon>
        <taxon>Lactobacillales</taxon>
        <taxon>Lactobacillaceae</taxon>
        <taxon>Lactiplantibacillus</taxon>
    </lineage>
</organism>
<evidence type="ECO:0008006" key="4">
    <source>
        <dbReference type="Google" id="ProtNLM"/>
    </source>
</evidence>
<evidence type="ECO:0000313" key="3">
    <source>
        <dbReference type="Proteomes" id="UP000050920"/>
    </source>
</evidence>
<reference evidence="2 3" key="1">
    <citation type="journal article" date="2015" name="Genome Announc.">
        <title>Expanding the biotechnology potential of lactobacilli through comparative genomics of 213 strains and associated genera.</title>
        <authorList>
            <person name="Sun Z."/>
            <person name="Harris H.M."/>
            <person name="McCann A."/>
            <person name="Guo C."/>
            <person name="Argimon S."/>
            <person name="Zhang W."/>
            <person name="Yang X."/>
            <person name="Jeffery I.B."/>
            <person name="Cooney J.C."/>
            <person name="Kagawa T.F."/>
            <person name="Liu W."/>
            <person name="Song Y."/>
            <person name="Salvetti E."/>
            <person name="Wrobel A."/>
            <person name="Rasinkangas P."/>
            <person name="Parkhill J."/>
            <person name="Rea M.C."/>
            <person name="O'Sullivan O."/>
            <person name="Ritari J."/>
            <person name="Douillard F.P."/>
            <person name="Paul Ross R."/>
            <person name="Yang R."/>
            <person name="Briner A.E."/>
            <person name="Felis G.E."/>
            <person name="de Vos W.M."/>
            <person name="Barrangou R."/>
            <person name="Klaenhammer T.R."/>
            <person name="Caufield P.W."/>
            <person name="Cui Y."/>
            <person name="Zhang H."/>
            <person name="O'Toole P.W."/>
        </authorList>
    </citation>
    <scope>NUCLEOTIDE SEQUENCE [LARGE SCALE GENOMIC DNA]</scope>
    <source>
        <strain evidence="2 3">DSM 21115</strain>
    </source>
</reference>
<dbReference type="Proteomes" id="UP000050920">
    <property type="component" value="Unassembled WGS sequence"/>
</dbReference>
<dbReference type="Pfam" id="PF08951">
    <property type="entry name" value="EntA_Immun"/>
    <property type="match status" value="1"/>
</dbReference>
<keyword evidence="3" id="KW-1185">Reference proteome</keyword>
<dbReference type="InterPro" id="IPR015046">
    <property type="entry name" value="LciA_Immunity-like"/>
</dbReference>
<accession>A0A0R2NYP6</accession>
<evidence type="ECO:0000313" key="2">
    <source>
        <dbReference type="EMBL" id="KRO29579.1"/>
    </source>
</evidence>
<evidence type="ECO:0000256" key="1">
    <source>
        <dbReference type="ARBA" id="ARBA00023025"/>
    </source>
</evidence>
<name>A0A0R2NYP6_9LACO</name>
<dbReference type="AlphaFoldDB" id="A0A0R2NYP6"/>
<keyword evidence="1" id="KW-0079">Bacteriocin immunity</keyword>
<dbReference type="GO" id="GO:0030153">
    <property type="term" value="P:bacteriocin immunity"/>
    <property type="evidence" value="ECO:0007669"/>
    <property type="project" value="UniProtKB-KW"/>
</dbReference>
<proteinExistence type="predicted"/>
<protein>
    <recommendedName>
        <fullName evidence="4">Bacteriocin immunity protein</fullName>
    </recommendedName>
</protein>
<dbReference type="SUPFAM" id="SSF109797">
    <property type="entry name" value="Bacteriocin immunity protein-like"/>
    <property type="match status" value="1"/>
</dbReference>
<sequence>MLKNAKAERLYQEIRVAYNDAEVKTDIELRTELLQCAQALVRDENYLAVATKVHGVASRANRRHLAAPIAAMVTLSNQTAKTSEYYWGVAATAILGGLMIH</sequence>
<gene>
    <name evidence="2" type="ORF">DY78_GL002261</name>
</gene>